<dbReference type="EMBL" id="JQGC01000006">
    <property type="protein sequence ID" value="KFL31408.1"/>
    <property type="molecule type" value="Genomic_DNA"/>
</dbReference>
<gene>
    <name evidence="1" type="ORF">JP75_07540</name>
</gene>
<organism evidence="1 2">
    <name type="scientific">Devosia riboflavina</name>
    <dbReference type="NCBI Taxonomy" id="46914"/>
    <lineage>
        <taxon>Bacteria</taxon>
        <taxon>Pseudomonadati</taxon>
        <taxon>Pseudomonadota</taxon>
        <taxon>Alphaproteobacteria</taxon>
        <taxon>Hyphomicrobiales</taxon>
        <taxon>Devosiaceae</taxon>
        <taxon>Devosia</taxon>
    </lineage>
</organism>
<reference evidence="1 2" key="1">
    <citation type="submission" date="2014-08" db="EMBL/GenBank/DDBJ databases">
        <authorList>
            <person name="Hassan Y.I."/>
            <person name="Lepp D."/>
            <person name="Zhou T."/>
        </authorList>
    </citation>
    <scope>NUCLEOTIDE SEQUENCE [LARGE SCALE GENOMIC DNA]</scope>
    <source>
        <strain evidence="1 2">IFO13584</strain>
    </source>
</reference>
<keyword evidence="2" id="KW-1185">Reference proteome</keyword>
<evidence type="ECO:0000313" key="1">
    <source>
        <dbReference type="EMBL" id="KFL31408.1"/>
    </source>
</evidence>
<dbReference type="AlphaFoldDB" id="A0A087M3F5"/>
<sequence>MVPAVLVRIDQNSCLSILQDEHVQVVLLDERVVPEFVTLLPRRNQAEELLLVLGDKYPVSLAEDQEGTAANALAQLYRRRILVGSLEPSALLSGDCLGEANKCD</sequence>
<proteinExistence type="predicted"/>
<protein>
    <submittedName>
        <fullName evidence="1">Uncharacterized protein</fullName>
    </submittedName>
</protein>
<evidence type="ECO:0000313" key="2">
    <source>
        <dbReference type="Proteomes" id="UP000028981"/>
    </source>
</evidence>
<name>A0A087M3F5_9HYPH</name>
<accession>A0A087M3F5</accession>
<dbReference type="STRING" id="46914.JP75_07540"/>
<dbReference type="Proteomes" id="UP000028981">
    <property type="component" value="Unassembled WGS sequence"/>
</dbReference>
<comment type="caution">
    <text evidence="1">The sequence shown here is derived from an EMBL/GenBank/DDBJ whole genome shotgun (WGS) entry which is preliminary data.</text>
</comment>